<gene>
    <name evidence="3" type="ORF">L195_g010849</name>
</gene>
<protein>
    <submittedName>
        <fullName evidence="3">Micronuclear linker histone polyprotein-like</fullName>
    </submittedName>
</protein>
<feature type="region of interest" description="Disordered" evidence="2">
    <location>
        <begin position="89"/>
        <end position="195"/>
    </location>
</feature>
<feature type="compositionally biased region" description="Low complexity" evidence="2">
    <location>
        <begin position="18"/>
        <end position="30"/>
    </location>
</feature>
<dbReference type="STRING" id="57577.A0A2K3PG08"/>
<comment type="caution">
    <text evidence="3">The sequence shown here is derived from an EMBL/GenBank/DDBJ whole genome shotgun (WGS) entry which is preliminary data.</text>
</comment>
<proteinExistence type="predicted"/>
<feature type="region of interest" description="Disordered" evidence="2">
    <location>
        <begin position="459"/>
        <end position="489"/>
    </location>
</feature>
<feature type="region of interest" description="Disordered" evidence="2">
    <location>
        <begin position="396"/>
        <end position="426"/>
    </location>
</feature>
<dbReference type="Proteomes" id="UP000236291">
    <property type="component" value="Unassembled WGS sequence"/>
</dbReference>
<feature type="coiled-coil region" evidence="1">
    <location>
        <begin position="301"/>
        <end position="328"/>
    </location>
</feature>
<name>A0A2K3PG08_TRIPR</name>
<feature type="compositionally biased region" description="Polar residues" evidence="2">
    <location>
        <begin position="168"/>
        <end position="195"/>
    </location>
</feature>
<keyword evidence="1" id="KW-0175">Coiled coil</keyword>
<feature type="compositionally biased region" description="Low complexity" evidence="2">
    <location>
        <begin position="480"/>
        <end position="489"/>
    </location>
</feature>
<reference evidence="3 4" key="1">
    <citation type="journal article" date="2014" name="Am. J. Bot.">
        <title>Genome assembly and annotation for red clover (Trifolium pratense; Fabaceae).</title>
        <authorList>
            <person name="Istvanek J."/>
            <person name="Jaros M."/>
            <person name="Krenek A."/>
            <person name="Repkova J."/>
        </authorList>
    </citation>
    <scope>NUCLEOTIDE SEQUENCE [LARGE SCALE GENOMIC DNA]</scope>
    <source>
        <strain evidence="4">cv. Tatra</strain>
        <tissue evidence="3">Young leaves</tissue>
    </source>
</reference>
<evidence type="ECO:0000313" key="4">
    <source>
        <dbReference type="Proteomes" id="UP000236291"/>
    </source>
</evidence>
<dbReference type="PANTHER" id="PTHR34466:SF1">
    <property type="entry name" value="OS06G0609800 PROTEIN"/>
    <property type="match status" value="1"/>
</dbReference>
<dbReference type="EMBL" id="ASHM01006641">
    <property type="protein sequence ID" value="PNY14175.1"/>
    <property type="molecule type" value="Genomic_DNA"/>
</dbReference>
<organism evidence="3 4">
    <name type="scientific">Trifolium pratense</name>
    <name type="common">Red clover</name>
    <dbReference type="NCBI Taxonomy" id="57577"/>
    <lineage>
        <taxon>Eukaryota</taxon>
        <taxon>Viridiplantae</taxon>
        <taxon>Streptophyta</taxon>
        <taxon>Embryophyta</taxon>
        <taxon>Tracheophyta</taxon>
        <taxon>Spermatophyta</taxon>
        <taxon>Magnoliopsida</taxon>
        <taxon>eudicotyledons</taxon>
        <taxon>Gunneridae</taxon>
        <taxon>Pentapetalae</taxon>
        <taxon>rosids</taxon>
        <taxon>fabids</taxon>
        <taxon>Fabales</taxon>
        <taxon>Fabaceae</taxon>
        <taxon>Papilionoideae</taxon>
        <taxon>50 kb inversion clade</taxon>
        <taxon>NPAAA clade</taxon>
        <taxon>Hologalegina</taxon>
        <taxon>IRL clade</taxon>
        <taxon>Trifolieae</taxon>
        <taxon>Trifolium</taxon>
    </lineage>
</organism>
<feature type="compositionally biased region" description="Low complexity" evidence="2">
    <location>
        <begin position="459"/>
        <end position="472"/>
    </location>
</feature>
<dbReference type="PANTHER" id="PTHR34466">
    <property type="entry name" value="OS11G0129800 PROTEIN"/>
    <property type="match status" value="1"/>
</dbReference>
<dbReference type="AlphaFoldDB" id="A0A2K3PG08"/>
<dbReference type="ExpressionAtlas" id="A0A2K3PG08">
    <property type="expression patterns" value="baseline"/>
</dbReference>
<sequence>MATAAFKSTTKRIPVGASSVEDSSSSSSSSLHRRSRSLSRPARSRYSGDTDTDLPAPRGKFVNTVRGCGFPEISLDDLAIEFFESANRGRLDSRSSESESTPAGGTSSLRRGRSARRSSGVGDDRRSSIGGAGGGRTVSDANSRRRRSLSVVRCQISDSESDLDRSQNSKSRANLKNNDIRSTLMQNPVASGQRQVLNKSLSQKDLRSYDGYSSHSSVLTDDEGAGAHFKKSGSEKLRAVHAQNKIGLIDTANELHKSMRKELRHMETNLAVVKSRASPLSPGNRLLSDDSDAVQAVSSVRRSYETELEQSEKRKQDLLAEIVFEDQRGRELSKIVSELSPTKKINLSPARKSFSIPEPPRARKKSNDRNRMSMRLTEEAERYIEDFISNVEDTDISSLDGERSDTSSSIGGLIKPETFSSSPPFPRPLPVLMDGITLPWLQWETSNDTTPRTNMNKALLTSTPNTATPSSTQEHLKDQSNCSSSSRGSWSPDYLKEYVGKDVFSKIGKVYSNPEQSFSAKSKGLRYDDIDEYLKVKSNEDFLTERWKQQQRINTGCLVLCNIRLF</sequence>
<accession>A0A2K3PG08</accession>
<feature type="region of interest" description="Disordered" evidence="2">
    <location>
        <begin position="348"/>
        <end position="369"/>
    </location>
</feature>
<evidence type="ECO:0000256" key="1">
    <source>
        <dbReference type="SAM" id="Coils"/>
    </source>
</evidence>
<evidence type="ECO:0000256" key="2">
    <source>
        <dbReference type="SAM" id="MobiDB-lite"/>
    </source>
</evidence>
<evidence type="ECO:0000313" key="3">
    <source>
        <dbReference type="EMBL" id="PNY14175.1"/>
    </source>
</evidence>
<feature type="compositionally biased region" description="Low complexity" evidence="2">
    <location>
        <begin position="38"/>
        <end position="47"/>
    </location>
</feature>
<feature type="region of interest" description="Disordered" evidence="2">
    <location>
        <begin position="1"/>
        <end position="63"/>
    </location>
</feature>
<reference evidence="3 4" key="2">
    <citation type="journal article" date="2017" name="Front. Plant Sci.">
        <title>Gene Classification and Mining of Molecular Markers Useful in Red Clover (Trifolium pratense) Breeding.</title>
        <authorList>
            <person name="Istvanek J."/>
            <person name="Dluhosova J."/>
            <person name="Dluhos P."/>
            <person name="Patkova L."/>
            <person name="Nedelnik J."/>
            <person name="Repkova J."/>
        </authorList>
    </citation>
    <scope>NUCLEOTIDE SEQUENCE [LARGE SCALE GENOMIC DNA]</scope>
    <source>
        <strain evidence="4">cv. Tatra</strain>
        <tissue evidence="3">Young leaves</tissue>
    </source>
</reference>